<reference evidence="1 2" key="1">
    <citation type="submission" date="2015-09" db="EMBL/GenBank/DDBJ databases">
        <title>Trachymyrmex zeteki WGS genome.</title>
        <authorList>
            <person name="Nygaard S."/>
            <person name="Hu H."/>
            <person name="Boomsma J."/>
            <person name="Zhang G."/>
        </authorList>
    </citation>
    <scope>NUCLEOTIDE SEQUENCE [LARGE SCALE GENOMIC DNA]</scope>
    <source>
        <strain evidence="1">Tzet28-1</strain>
        <tissue evidence="1">Whole body</tissue>
    </source>
</reference>
<evidence type="ECO:0000313" key="1">
    <source>
        <dbReference type="EMBL" id="KYQ55454.1"/>
    </source>
</evidence>
<evidence type="ECO:0000313" key="2">
    <source>
        <dbReference type="Proteomes" id="UP000075809"/>
    </source>
</evidence>
<dbReference type="AlphaFoldDB" id="A0A151X551"/>
<dbReference type="Proteomes" id="UP000075809">
    <property type="component" value="Unassembled WGS sequence"/>
</dbReference>
<accession>A0A151X551</accession>
<gene>
    <name evidence="1" type="ORF">ALC60_05654</name>
</gene>
<name>A0A151X551_9HYME</name>
<proteinExistence type="predicted"/>
<dbReference type="EMBL" id="KQ982525">
    <property type="protein sequence ID" value="KYQ55454.1"/>
    <property type="molecule type" value="Genomic_DNA"/>
</dbReference>
<protein>
    <submittedName>
        <fullName evidence="1">Uncharacterized protein</fullName>
    </submittedName>
</protein>
<keyword evidence="2" id="KW-1185">Reference proteome</keyword>
<organism evidence="1 2">
    <name type="scientific">Mycetomoellerius zeteki</name>
    <dbReference type="NCBI Taxonomy" id="64791"/>
    <lineage>
        <taxon>Eukaryota</taxon>
        <taxon>Metazoa</taxon>
        <taxon>Ecdysozoa</taxon>
        <taxon>Arthropoda</taxon>
        <taxon>Hexapoda</taxon>
        <taxon>Insecta</taxon>
        <taxon>Pterygota</taxon>
        <taxon>Neoptera</taxon>
        <taxon>Endopterygota</taxon>
        <taxon>Hymenoptera</taxon>
        <taxon>Apocrita</taxon>
        <taxon>Aculeata</taxon>
        <taxon>Formicoidea</taxon>
        <taxon>Formicidae</taxon>
        <taxon>Myrmicinae</taxon>
        <taxon>Mycetomoellerius</taxon>
    </lineage>
</organism>
<sequence length="52" mass="6023">MLINVNVDNYPLCDLSNYNMSIEEEEMLLLLENLNIVDIIIPEEVVLCLVRT</sequence>